<organism evidence="2 3">
    <name type="scientific">Megasphaera cerevisiae DSM 20462</name>
    <dbReference type="NCBI Taxonomy" id="1122219"/>
    <lineage>
        <taxon>Bacteria</taxon>
        <taxon>Bacillati</taxon>
        <taxon>Bacillota</taxon>
        <taxon>Negativicutes</taxon>
        <taxon>Veillonellales</taxon>
        <taxon>Veillonellaceae</taxon>
        <taxon>Megasphaera</taxon>
    </lineage>
</organism>
<dbReference type="OrthoDB" id="9794863at2"/>
<dbReference type="STRING" id="39029.BSR42_08975"/>
<dbReference type="Gene3D" id="3.30.1330.30">
    <property type="match status" value="1"/>
</dbReference>
<accession>A0A0J6WVN7</accession>
<dbReference type="InParanoid" id="A0A0J6WVN7"/>
<dbReference type="InterPro" id="IPR004038">
    <property type="entry name" value="Ribosomal_eL8/eL30/eS12/Gad45"/>
</dbReference>
<reference evidence="2 3" key="1">
    <citation type="submission" date="2015-06" db="EMBL/GenBank/DDBJ databases">
        <title>Draft genome sequence of beer spoilage bacterium Megasphaera cerevisiae type strain 20462.</title>
        <authorList>
            <person name="Kutumbaka K."/>
            <person name="Pasmowitz J."/>
            <person name="Mategko J."/>
            <person name="Reyes D."/>
            <person name="Friedrich A."/>
            <person name="Han S."/>
            <person name="Martens-Habbena W."/>
            <person name="Neal-McKinney J."/>
            <person name="Janagama H.K."/>
            <person name="Nadala C."/>
            <person name="Samadpour M."/>
        </authorList>
    </citation>
    <scope>NUCLEOTIDE SEQUENCE [LARGE SCALE GENOMIC DNA]</scope>
    <source>
        <strain evidence="2 3">DSM 20462</strain>
    </source>
</reference>
<dbReference type="PATRIC" id="fig|1122219.3.peg.1486"/>
<dbReference type="RefSeq" id="WP_048514488.1">
    <property type="nucleotide sequence ID" value="NZ_FUXD01000004.1"/>
</dbReference>
<dbReference type="Proteomes" id="UP000036503">
    <property type="component" value="Unassembled WGS sequence"/>
</dbReference>
<keyword evidence="3" id="KW-1185">Reference proteome</keyword>
<keyword evidence="2" id="KW-0689">Ribosomal protein</keyword>
<dbReference type="Pfam" id="PF01248">
    <property type="entry name" value="Ribosomal_L7Ae"/>
    <property type="match status" value="1"/>
</dbReference>
<gene>
    <name evidence="2" type="ORF">AB840_08910</name>
</gene>
<sequence length="108" mass="11937">MTSREQIGNLLGLACRARKTVCGDFAAVSHLKKRTVPMLFLARDGGDDNVEKYRRLAERKSIRVIDIFTKEELGRAVGKTQNVVVLLTDAGFARAIEKAMRAMDKGGN</sequence>
<name>A0A0J6WVN7_9FIRM</name>
<dbReference type="FunCoup" id="A0A0J6WVN7">
    <property type="interactions" value="43"/>
</dbReference>
<dbReference type="AlphaFoldDB" id="A0A0J6WVN7"/>
<protein>
    <submittedName>
        <fullName evidence="2">50S ribosomal protein L7ae</fullName>
    </submittedName>
</protein>
<dbReference type="SUPFAM" id="SSF55315">
    <property type="entry name" value="L30e-like"/>
    <property type="match status" value="1"/>
</dbReference>
<evidence type="ECO:0000259" key="1">
    <source>
        <dbReference type="Pfam" id="PF01248"/>
    </source>
</evidence>
<dbReference type="EMBL" id="LEKT01000027">
    <property type="protein sequence ID" value="KMO86278.1"/>
    <property type="molecule type" value="Genomic_DNA"/>
</dbReference>
<dbReference type="GO" id="GO:0005840">
    <property type="term" value="C:ribosome"/>
    <property type="evidence" value="ECO:0007669"/>
    <property type="project" value="UniProtKB-KW"/>
</dbReference>
<feature type="domain" description="Ribosomal protein eL8/eL30/eS12/Gadd45" evidence="1">
    <location>
        <begin position="7"/>
        <end position="91"/>
    </location>
</feature>
<dbReference type="InterPro" id="IPR029064">
    <property type="entry name" value="Ribosomal_eL30-like_sf"/>
</dbReference>
<keyword evidence="2" id="KW-0687">Ribonucleoprotein</keyword>
<evidence type="ECO:0000313" key="2">
    <source>
        <dbReference type="EMBL" id="KMO86278.1"/>
    </source>
</evidence>
<proteinExistence type="predicted"/>
<evidence type="ECO:0000313" key="3">
    <source>
        <dbReference type="Proteomes" id="UP000036503"/>
    </source>
</evidence>
<comment type="caution">
    <text evidence="2">The sequence shown here is derived from an EMBL/GenBank/DDBJ whole genome shotgun (WGS) entry which is preliminary data.</text>
</comment>